<keyword evidence="3" id="KW-1185">Reference proteome</keyword>
<comment type="caution">
    <text evidence="2">The sequence shown here is derived from an EMBL/GenBank/DDBJ whole genome shotgun (WGS) entry which is preliminary data.</text>
</comment>
<evidence type="ECO:0000313" key="2">
    <source>
        <dbReference type="EMBL" id="KFU76274.1"/>
    </source>
</evidence>
<dbReference type="Proteomes" id="UP000256220">
    <property type="component" value="Unassembled WGS sequence"/>
</dbReference>
<feature type="region of interest" description="Disordered" evidence="1">
    <location>
        <begin position="1"/>
        <end position="26"/>
    </location>
</feature>
<gene>
    <name evidence="2" type="ORF">BB31_36755</name>
</gene>
<evidence type="ECO:0000256" key="1">
    <source>
        <dbReference type="SAM" id="MobiDB-lite"/>
    </source>
</evidence>
<reference evidence="2 3" key="1">
    <citation type="journal article" date="2014" name="Genome Announc.">
        <title>Draft Genome Sequence of Amycolatopsis lurida NRRL 2430, Producer of the Glycopeptide Family Antibiotic Ristocetin.</title>
        <authorList>
            <person name="Kwun M.J."/>
            <person name="Hong H.J."/>
        </authorList>
    </citation>
    <scope>NUCLEOTIDE SEQUENCE [LARGE SCALE GENOMIC DNA]</scope>
    <source>
        <strain evidence="2 3">NRRL 2430</strain>
    </source>
</reference>
<protein>
    <submittedName>
        <fullName evidence="2">Uncharacterized protein</fullName>
    </submittedName>
</protein>
<name>A0A2P2FHU9_AMYLU</name>
<proteinExistence type="predicted"/>
<sequence length="87" mass="9799">MTHQDFPPMTRLPLVRFPSPTRDERGNFTGGFGLVNGFARAGRLTVEQEPFRRTNNERVDGCLAVLVPCETRTSTRSSSCPEKEKED</sequence>
<accession>A0A2P2FHU9</accession>
<dbReference type="AlphaFoldDB" id="A0A2P2FHU9"/>
<dbReference type="EMBL" id="JFBM01000046">
    <property type="protein sequence ID" value="KFU76274.1"/>
    <property type="molecule type" value="Genomic_DNA"/>
</dbReference>
<evidence type="ECO:0000313" key="3">
    <source>
        <dbReference type="Proteomes" id="UP000256220"/>
    </source>
</evidence>
<organism evidence="2 3">
    <name type="scientific">Amycolatopsis lurida NRRL 2430</name>
    <dbReference type="NCBI Taxonomy" id="1460371"/>
    <lineage>
        <taxon>Bacteria</taxon>
        <taxon>Bacillati</taxon>
        <taxon>Actinomycetota</taxon>
        <taxon>Actinomycetes</taxon>
        <taxon>Pseudonocardiales</taxon>
        <taxon>Pseudonocardiaceae</taxon>
        <taxon>Amycolatopsis</taxon>
    </lineage>
</organism>